<feature type="compositionally biased region" description="Pro residues" evidence="1">
    <location>
        <begin position="48"/>
        <end position="61"/>
    </location>
</feature>
<dbReference type="EMBL" id="CAQQ02000485">
    <property type="status" value="NOT_ANNOTATED_CDS"/>
    <property type="molecule type" value="Genomic_DNA"/>
</dbReference>
<proteinExistence type="predicted"/>
<evidence type="ECO:0000313" key="3">
    <source>
        <dbReference type="Proteomes" id="UP000015102"/>
    </source>
</evidence>
<evidence type="ECO:0000256" key="1">
    <source>
        <dbReference type="SAM" id="MobiDB-lite"/>
    </source>
</evidence>
<accession>T1GY20</accession>
<sequence>YCSNISLQKQKELEKIIDTGNFGHNEDPLPSPTMSMQQIIPEPQMTTPQPPQLPPPPPQPPQFIISQSQPIPSSIGYAQFTTAVPAMQPVLLNTTFFGLPPPPPMPTLISQPLYMIPQPPQDPTMQLASIQQAPTQPTEVEIVNLESIQVPPNMEQEQPIVTQPKPLKEQSVFSDNKQFDSLQLPTTLQTLVDLVVEHGDQFEEYLANKPKSDIHPSL</sequence>
<dbReference type="EnsemblMetazoa" id="MESCA008740-RA">
    <property type="protein sequence ID" value="MESCA008740-PA"/>
    <property type="gene ID" value="MESCA008740"/>
</dbReference>
<dbReference type="HOGENOM" id="CLU_1269686_0_0_1"/>
<keyword evidence="3" id="KW-1185">Reference proteome</keyword>
<organism evidence="2 3">
    <name type="scientific">Megaselia scalaris</name>
    <name type="common">Humpbacked fly</name>
    <name type="synonym">Phora scalaris</name>
    <dbReference type="NCBI Taxonomy" id="36166"/>
    <lineage>
        <taxon>Eukaryota</taxon>
        <taxon>Metazoa</taxon>
        <taxon>Ecdysozoa</taxon>
        <taxon>Arthropoda</taxon>
        <taxon>Hexapoda</taxon>
        <taxon>Insecta</taxon>
        <taxon>Pterygota</taxon>
        <taxon>Neoptera</taxon>
        <taxon>Endopterygota</taxon>
        <taxon>Diptera</taxon>
        <taxon>Brachycera</taxon>
        <taxon>Muscomorpha</taxon>
        <taxon>Platypezoidea</taxon>
        <taxon>Phoridae</taxon>
        <taxon>Megaseliini</taxon>
        <taxon>Megaselia</taxon>
    </lineage>
</organism>
<reference evidence="3" key="1">
    <citation type="submission" date="2013-02" db="EMBL/GenBank/DDBJ databases">
        <authorList>
            <person name="Hughes D."/>
        </authorList>
    </citation>
    <scope>NUCLEOTIDE SEQUENCE</scope>
    <source>
        <strain>Durham</strain>
        <strain evidence="3">NC isolate 2 -- Noor lab</strain>
    </source>
</reference>
<dbReference type="EMBL" id="CAQQ02000486">
    <property type="status" value="NOT_ANNOTATED_CDS"/>
    <property type="molecule type" value="Genomic_DNA"/>
</dbReference>
<protein>
    <submittedName>
        <fullName evidence="2">Uncharacterized protein</fullName>
    </submittedName>
</protein>
<name>T1GY20_MEGSC</name>
<dbReference type="AlphaFoldDB" id="T1GY20"/>
<feature type="region of interest" description="Disordered" evidence="1">
    <location>
        <begin position="42"/>
        <end position="61"/>
    </location>
</feature>
<reference evidence="2" key="2">
    <citation type="submission" date="2015-06" db="UniProtKB">
        <authorList>
            <consortium name="EnsemblMetazoa"/>
        </authorList>
    </citation>
    <scope>IDENTIFICATION</scope>
</reference>
<evidence type="ECO:0000313" key="2">
    <source>
        <dbReference type="EnsemblMetazoa" id="MESCA008740-PA"/>
    </source>
</evidence>
<dbReference type="Proteomes" id="UP000015102">
    <property type="component" value="Unassembled WGS sequence"/>
</dbReference>